<dbReference type="EMBL" id="LT629796">
    <property type="protein sequence ID" value="SDU57588.1"/>
    <property type="molecule type" value="Genomic_DNA"/>
</dbReference>
<organism evidence="1 2">
    <name type="scientific">Pseudomonas mandelii</name>
    <dbReference type="NCBI Taxonomy" id="75612"/>
    <lineage>
        <taxon>Bacteria</taxon>
        <taxon>Pseudomonadati</taxon>
        <taxon>Pseudomonadota</taxon>
        <taxon>Gammaproteobacteria</taxon>
        <taxon>Pseudomonadales</taxon>
        <taxon>Pseudomonadaceae</taxon>
        <taxon>Pseudomonas</taxon>
    </lineage>
</organism>
<protein>
    <submittedName>
        <fullName evidence="1">Uncharacterized protein</fullName>
    </submittedName>
</protein>
<sequence length="53" mass="5920">MLKIDARTNVEELSKALRTLGSKQIPFAFALMATRLAMLVKQGELSVMRARLT</sequence>
<evidence type="ECO:0000313" key="2">
    <source>
        <dbReference type="Proteomes" id="UP000182476"/>
    </source>
</evidence>
<reference evidence="1 2" key="1">
    <citation type="submission" date="2016-10" db="EMBL/GenBank/DDBJ databases">
        <authorList>
            <person name="Varghese N."/>
            <person name="Submissions S."/>
        </authorList>
    </citation>
    <scope>NUCLEOTIDE SEQUENCE [LARGE SCALE GENOMIC DNA]</scope>
    <source>
        <strain evidence="1 2">LMG 21607</strain>
    </source>
</reference>
<accession>A0ABY0VV17</accession>
<evidence type="ECO:0000313" key="1">
    <source>
        <dbReference type="EMBL" id="SDU57588.1"/>
    </source>
</evidence>
<gene>
    <name evidence="1" type="ORF">SAMN04489801_4614</name>
</gene>
<dbReference type="Proteomes" id="UP000182476">
    <property type="component" value="Chromosome I"/>
</dbReference>
<keyword evidence="2" id="KW-1185">Reference proteome</keyword>
<proteinExistence type="predicted"/>
<name>A0ABY0VV17_9PSED</name>